<comment type="caution">
    <text evidence="1">The sequence shown here is derived from an EMBL/GenBank/DDBJ whole genome shotgun (WGS) entry which is preliminary data.</text>
</comment>
<dbReference type="OrthoDB" id="840127at2"/>
<dbReference type="AlphaFoldDB" id="A0A5M4BBH5"/>
<dbReference type="EMBL" id="BLBC01000014">
    <property type="protein sequence ID" value="GET46931.1"/>
    <property type="molecule type" value="Genomic_DNA"/>
</dbReference>
<sequence length="78" mass="8687">MGYIITINSESKQALALLEIAKTFDFTEITKVKTKPKKVLTAKEKNFLKRLNRSATHAKEIAAGKRKGNSVNALLNEI</sequence>
<reference evidence="2" key="1">
    <citation type="journal article" date="2020" name="Int. J. Syst. Evol. Microbiol.">
        <title>Capnocytophaga felis sp. nov. isolated from the feline oral cavity.</title>
        <authorList>
            <person name="Suzuki M."/>
            <person name="Umeda K."/>
            <person name="Kimura M."/>
            <person name="Imaoka K."/>
            <person name="Morikawa S."/>
            <person name="Maeda K."/>
        </authorList>
    </citation>
    <scope>NUCLEOTIDE SEQUENCE [LARGE SCALE GENOMIC DNA]</scope>
    <source>
        <strain evidence="2">KC07070</strain>
    </source>
</reference>
<dbReference type="Proteomes" id="UP000398217">
    <property type="component" value="Unassembled WGS sequence"/>
</dbReference>
<name>A0A5M4BBH5_9FLAO</name>
<protein>
    <submittedName>
        <fullName evidence="1">Uncharacterized protein</fullName>
    </submittedName>
</protein>
<gene>
    <name evidence="1" type="ORF">RCZ01_22330</name>
</gene>
<evidence type="ECO:0000313" key="2">
    <source>
        <dbReference type="Proteomes" id="UP000398217"/>
    </source>
</evidence>
<proteinExistence type="predicted"/>
<accession>A0A5M4BBH5</accession>
<evidence type="ECO:0000313" key="1">
    <source>
        <dbReference type="EMBL" id="GET46931.1"/>
    </source>
</evidence>
<dbReference type="RefSeq" id="WP_155285544.1">
    <property type="nucleotide sequence ID" value="NZ_BLBC01000014.1"/>
</dbReference>
<keyword evidence="2" id="KW-1185">Reference proteome</keyword>
<organism evidence="1 2">
    <name type="scientific">Capnocytophaga felis</name>
    <dbReference type="NCBI Taxonomy" id="2267611"/>
    <lineage>
        <taxon>Bacteria</taxon>
        <taxon>Pseudomonadati</taxon>
        <taxon>Bacteroidota</taxon>
        <taxon>Flavobacteriia</taxon>
        <taxon>Flavobacteriales</taxon>
        <taxon>Flavobacteriaceae</taxon>
        <taxon>Capnocytophaga</taxon>
    </lineage>
</organism>